<evidence type="ECO:0000313" key="2">
    <source>
        <dbReference type="Proteomes" id="UP000060630"/>
    </source>
</evidence>
<proteinExistence type="predicted"/>
<dbReference type="RefSeq" id="WP_059989445.1">
    <property type="nucleotide sequence ID" value="NZ_LOVL01000102.1"/>
</dbReference>
<reference evidence="1 2" key="1">
    <citation type="submission" date="2015-11" db="EMBL/GenBank/DDBJ databases">
        <title>Expanding the genomic diversity of Burkholderia species for the development of highly accurate diagnostics.</title>
        <authorList>
            <person name="Sahl J."/>
            <person name="Keim P."/>
            <person name="Wagner D."/>
        </authorList>
    </citation>
    <scope>NUCLEOTIDE SEQUENCE [LARGE SCALE GENOMIC DNA]</scope>
    <source>
        <strain evidence="1 2">MSMB2087WGS</strain>
    </source>
</reference>
<organism evidence="1 2">
    <name type="scientific">Burkholderia ubonensis</name>
    <dbReference type="NCBI Taxonomy" id="101571"/>
    <lineage>
        <taxon>Bacteria</taxon>
        <taxon>Pseudomonadati</taxon>
        <taxon>Pseudomonadota</taxon>
        <taxon>Betaproteobacteria</taxon>
        <taxon>Burkholderiales</taxon>
        <taxon>Burkholderiaceae</taxon>
        <taxon>Burkholderia</taxon>
        <taxon>Burkholderia cepacia complex</taxon>
    </lineage>
</organism>
<accession>A0A125DI70</accession>
<dbReference type="Proteomes" id="UP000060630">
    <property type="component" value="Unassembled WGS sequence"/>
</dbReference>
<gene>
    <name evidence="1" type="ORF">WL29_06810</name>
</gene>
<comment type="caution">
    <text evidence="1">The sequence shown here is derived from an EMBL/GenBank/DDBJ whole genome shotgun (WGS) entry which is preliminary data.</text>
</comment>
<evidence type="ECO:0000313" key="1">
    <source>
        <dbReference type="EMBL" id="KWA70847.1"/>
    </source>
</evidence>
<dbReference type="EMBL" id="LPHD01000211">
    <property type="protein sequence ID" value="KWA70847.1"/>
    <property type="molecule type" value="Genomic_DNA"/>
</dbReference>
<sequence>MPLNKAQKEAIDGLIGQNKKGPDIVQELVANQGAQVRDVQEYLKENKTLQGMLKTIAHRTSDLAGAGDAASREKLSKEVQAMAKKAIKILQTKAKE</sequence>
<dbReference type="AlphaFoldDB" id="A0A125DI70"/>
<protein>
    <submittedName>
        <fullName evidence="1">Uncharacterized protein</fullName>
    </submittedName>
</protein>
<name>A0A125DI70_9BURK</name>